<reference evidence="3" key="3">
    <citation type="submission" date="2015-06" db="UniProtKB">
        <authorList>
            <consortium name="EnsemblMetazoa"/>
        </authorList>
    </citation>
    <scope>IDENTIFICATION</scope>
</reference>
<dbReference type="HOGENOM" id="CLU_2075671_0_0_1"/>
<dbReference type="AlphaFoldDB" id="T1F0D9"/>
<dbReference type="EnsemblMetazoa" id="HelroT168273">
    <property type="protein sequence ID" value="HelroP168273"/>
    <property type="gene ID" value="HelroG168273"/>
</dbReference>
<evidence type="ECO:0000313" key="4">
    <source>
        <dbReference type="Proteomes" id="UP000015101"/>
    </source>
</evidence>
<reference evidence="2 4" key="2">
    <citation type="journal article" date="2013" name="Nature">
        <title>Insights into bilaterian evolution from three spiralian genomes.</title>
        <authorList>
            <person name="Simakov O."/>
            <person name="Marletaz F."/>
            <person name="Cho S.J."/>
            <person name="Edsinger-Gonzales E."/>
            <person name="Havlak P."/>
            <person name="Hellsten U."/>
            <person name="Kuo D.H."/>
            <person name="Larsson T."/>
            <person name="Lv J."/>
            <person name="Arendt D."/>
            <person name="Savage R."/>
            <person name="Osoegawa K."/>
            <person name="de Jong P."/>
            <person name="Grimwood J."/>
            <person name="Chapman J.A."/>
            <person name="Shapiro H."/>
            <person name="Aerts A."/>
            <person name="Otillar R.P."/>
            <person name="Terry A.Y."/>
            <person name="Boore J.L."/>
            <person name="Grigoriev I.V."/>
            <person name="Lindberg D.R."/>
            <person name="Seaver E.C."/>
            <person name="Weisblat D.A."/>
            <person name="Putnam N.H."/>
            <person name="Rokhsar D.S."/>
        </authorList>
    </citation>
    <scope>NUCLEOTIDE SEQUENCE</scope>
</reference>
<dbReference type="CTD" id="20202289"/>
<evidence type="ECO:0000313" key="3">
    <source>
        <dbReference type="EnsemblMetazoa" id="HelroP168273"/>
    </source>
</evidence>
<dbReference type="Proteomes" id="UP000015101">
    <property type="component" value="Unassembled WGS sequence"/>
</dbReference>
<reference evidence="4" key="1">
    <citation type="submission" date="2012-12" db="EMBL/GenBank/DDBJ databases">
        <authorList>
            <person name="Hellsten U."/>
            <person name="Grimwood J."/>
            <person name="Chapman J.A."/>
            <person name="Shapiro H."/>
            <person name="Aerts A."/>
            <person name="Otillar R.P."/>
            <person name="Terry A.Y."/>
            <person name="Boore J.L."/>
            <person name="Simakov O."/>
            <person name="Marletaz F."/>
            <person name="Cho S.-J."/>
            <person name="Edsinger-Gonzales E."/>
            <person name="Havlak P."/>
            <person name="Kuo D.-H."/>
            <person name="Larsson T."/>
            <person name="Lv J."/>
            <person name="Arendt D."/>
            <person name="Savage R."/>
            <person name="Osoegawa K."/>
            <person name="de Jong P."/>
            <person name="Lindberg D.R."/>
            <person name="Seaver E.C."/>
            <person name="Weisblat D.A."/>
            <person name="Putnam N.H."/>
            <person name="Grigoriev I.V."/>
            <person name="Rokhsar D.S."/>
        </authorList>
    </citation>
    <scope>NUCLEOTIDE SEQUENCE</scope>
</reference>
<name>T1F0D9_HELRO</name>
<sequence length="118" mass="13550">MPHIRSVNHHYRSHGHHTHHSSHLHSIHNNNVPYKILSTSTTTTTTAALLPLQQHVDDDSYEDDLDDGPTYQELASSTLTYMVPSTDRHQLLNNPPTKQNPMMSMANLNFQKPHYHDH</sequence>
<dbReference type="GeneID" id="20202289"/>
<evidence type="ECO:0000313" key="2">
    <source>
        <dbReference type="EMBL" id="ESO09310.1"/>
    </source>
</evidence>
<dbReference type="EMBL" id="AMQM01002931">
    <property type="status" value="NOT_ANNOTATED_CDS"/>
    <property type="molecule type" value="Genomic_DNA"/>
</dbReference>
<feature type="region of interest" description="Disordered" evidence="1">
    <location>
        <begin position="1"/>
        <end position="26"/>
    </location>
</feature>
<dbReference type="InParanoid" id="T1F0D9"/>
<organism evidence="3 4">
    <name type="scientific">Helobdella robusta</name>
    <name type="common">Californian leech</name>
    <dbReference type="NCBI Taxonomy" id="6412"/>
    <lineage>
        <taxon>Eukaryota</taxon>
        <taxon>Metazoa</taxon>
        <taxon>Spiralia</taxon>
        <taxon>Lophotrochozoa</taxon>
        <taxon>Annelida</taxon>
        <taxon>Clitellata</taxon>
        <taxon>Hirudinea</taxon>
        <taxon>Rhynchobdellida</taxon>
        <taxon>Glossiphoniidae</taxon>
        <taxon>Helobdella</taxon>
    </lineage>
</organism>
<accession>T1F0D9</accession>
<gene>
    <name evidence="3" type="primary">20202289</name>
    <name evidence="2" type="ORF">HELRODRAFT_168273</name>
</gene>
<proteinExistence type="predicted"/>
<dbReference type="RefSeq" id="XP_009012403.1">
    <property type="nucleotide sequence ID" value="XM_009014155.1"/>
</dbReference>
<keyword evidence="4" id="KW-1185">Reference proteome</keyword>
<dbReference type="KEGG" id="hro:HELRODRAFT_168273"/>
<dbReference type="EMBL" id="KB095959">
    <property type="protein sequence ID" value="ESO09310.1"/>
    <property type="molecule type" value="Genomic_DNA"/>
</dbReference>
<evidence type="ECO:0000256" key="1">
    <source>
        <dbReference type="SAM" id="MobiDB-lite"/>
    </source>
</evidence>
<protein>
    <submittedName>
        <fullName evidence="2 3">Uncharacterized protein</fullName>
    </submittedName>
</protein>